<dbReference type="Proteomes" id="UP000249135">
    <property type="component" value="Unassembled WGS sequence"/>
</dbReference>
<dbReference type="AlphaFoldDB" id="A0A2W5QPN9"/>
<proteinExistence type="predicted"/>
<evidence type="ECO:0000313" key="3">
    <source>
        <dbReference type="Proteomes" id="UP000249135"/>
    </source>
</evidence>
<keyword evidence="2" id="KW-0223">Dioxygenase</keyword>
<dbReference type="Pfam" id="PF26233">
    <property type="entry name" value="NicX"/>
    <property type="match status" value="1"/>
</dbReference>
<comment type="caution">
    <text evidence="2">The sequence shown here is derived from an EMBL/GenBank/DDBJ whole genome shotgun (WGS) entry which is preliminary data.</text>
</comment>
<gene>
    <name evidence="2" type="ORF">DI563_00585</name>
</gene>
<dbReference type="EMBL" id="QFPP01000002">
    <property type="protein sequence ID" value="PZQ78329.1"/>
    <property type="molecule type" value="Genomic_DNA"/>
</dbReference>
<evidence type="ECO:0000313" key="2">
    <source>
        <dbReference type="EMBL" id="PZQ78329.1"/>
    </source>
</evidence>
<organism evidence="2 3">
    <name type="scientific">Variovorax paradoxus</name>
    <dbReference type="NCBI Taxonomy" id="34073"/>
    <lineage>
        <taxon>Bacteria</taxon>
        <taxon>Pseudomonadati</taxon>
        <taxon>Pseudomonadota</taxon>
        <taxon>Betaproteobacteria</taxon>
        <taxon>Burkholderiales</taxon>
        <taxon>Comamonadaceae</taxon>
        <taxon>Variovorax</taxon>
    </lineage>
</organism>
<dbReference type="InterPro" id="IPR052170">
    <property type="entry name" value="M29_Exopeptidase"/>
</dbReference>
<protein>
    <submittedName>
        <fullName evidence="2">2,5-dihydroxypyridine 5,6-dioxygenase</fullName>
    </submittedName>
</protein>
<dbReference type="PANTHER" id="PTHR34448">
    <property type="entry name" value="AMINOPEPTIDASE"/>
    <property type="match status" value="1"/>
</dbReference>
<name>A0A2W5QPN9_VARPD</name>
<evidence type="ECO:0000256" key="1">
    <source>
        <dbReference type="ARBA" id="ARBA00022723"/>
    </source>
</evidence>
<sequence length="354" mass="38639">MPVSDVELIRAWDQVLSLSGVRSGDMVTILTSDNTHPQTLRCATISAASCGAVVNRLDLPPINGEKALSRDSLAYLGTTPLTGNRAAMAALKASDYVLDLMTLLFSPEQQELLESGTRILLAVEPPEVLVRLVPTPEDRERVATAARIFEGKKAMYVTSKAGTNVRMPLGQYPVVQEYGLVDQPGRWDHWPSGFILTWPNEGEVEGTIVLDKGDILLPMKSYVQSPITITIKKGFATSIEGGLDAELLNEYMASFNDPEAYAISHIGYGLQKRAFWSTLSLYDREATIAMDARAFNGNFLFSMGPNNEVGGTRSTPCHIDIPMRNCSVALDDVHVVREGKVVEELHSASRRAAA</sequence>
<dbReference type="GO" id="GO:0046872">
    <property type="term" value="F:metal ion binding"/>
    <property type="evidence" value="ECO:0007669"/>
    <property type="project" value="UniProtKB-KW"/>
</dbReference>
<dbReference type="InterPro" id="IPR058739">
    <property type="entry name" value="NicX"/>
</dbReference>
<accession>A0A2W5QPN9</accession>
<dbReference type="GO" id="GO:0051213">
    <property type="term" value="F:dioxygenase activity"/>
    <property type="evidence" value="ECO:0007669"/>
    <property type="project" value="UniProtKB-KW"/>
</dbReference>
<dbReference type="PANTHER" id="PTHR34448:SF1">
    <property type="entry name" value="BLL6088 PROTEIN"/>
    <property type="match status" value="1"/>
</dbReference>
<dbReference type="SUPFAM" id="SSF144052">
    <property type="entry name" value="Thermophilic metalloprotease-like"/>
    <property type="match status" value="1"/>
</dbReference>
<keyword evidence="2" id="KW-0560">Oxidoreductase</keyword>
<reference evidence="2 3" key="1">
    <citation type="submission" date="2017-08" db="EMBL/GenBank/DDBJ databases">
        <title>Infants hospitalized years apart are colonized by the same room-sourced microbial strains.</title>
        <authorList>
            <person name="Brooks B."/>
            <person name="Olm M.R."/>
            <person name="Firek B.A."/>
            <person name="Baker R."/>
            <person name="Thomas B.C."/>
            <person name="Morowitz M.J."/>
            <person name="Banfield J.F."/>
        </authorList>
    </citation>
    <scope>NUCLEOTIDE SEQUENCE [LARGE SCALE GENOMIC DNA]</scope>
    <source>
        <strain evidence="2">S2_005_003_R2_41</strain>
    </source>
</reference>
<keyword evidence="1" id="KW-0479">Metal-binding</keyword>